<evidence type="ECO:0000256" key="2">
    <source>
        <dbReference type="ARBA" id="ARBA00022695"/>
    </source>
</evidence>
<dbReference type="RefSeq" id="WP_197960554.1">
    <property type="nucleotide sequence ID" value="NZ_JACCHP010000010.1"/>
</dbReference>
<dbReference type="NCBIfam" id="NF003948">
    <property type="entry name" value="PRK05450.1-1"/>
    <property type="match status" value="1"/>
</dbReference>
<dbReference type="EMBL" id="JACCHP010000010">
    <property type="protein sequence ID" value="MBH5399301.1"/>
    <property type="molecule type" value="Genomic_DNA"/>
</dbReference>
<comment type="function">
    <text evidence="4">Activates KDO (a required 8-carbon sugar) for incorporation into bacterial lipopolysaccharide in Gram-negative bacteria.</text>
</comment>
<dbReference type="Proteomes" id="UP000807370">
    <property type="component" value="Unassembled WGS sequence"/>
</dbReference>
<reference evidence="5 6" key="1">
    <citation type="submission" date="2020-07" db="EMBL/GenBank/DDBJ databases">
        <title>Bradyrhizobium diversity isolated from nodules of indigenous legumes of Western Australia.</title>
        <authorList>
            <person name="Klepa M.S."/>
        </authorList>
    </citation>
    <scope>NUCLEOTIDE SEQUENCE [LARGE SCALE GENOMIC DNA]</scope>
    <source>
        <strain evidence="5 6">CNPSo 4010</strain>
    </source>
</reference>
<evidence type="ECO:0000313" key="6">
    <source>
        <dbReference type="Proteomes" id="UP000807370"/>
    </source>
</evidence>
<evidence type="ECO:0000313" key="5">
    <source>
        <dbReference type="EMBL" id="MBH5399301.1"/>
    </source>
</evidence>
<dbReference type="NCBIfam" id="TIGR00466">
    <property type="entry name" value="kdsB"/>
    <property type="match status" value="1"/>
</dbReference>
<evidence type="ECO:0000256" key="1">
    <source>
        <dbReference type="ARBA" id="ARBA00022679"/>
    </source>
</evidence>
<proteinExistence type="inferred from homology"/>
<dbReference type="GO" id="GO:0008690">
    <property type="term" value="F:3-deoxy-manno-octulosonate cytidylyltransferase activity"/>
    <property type="evidence" value="ECO:0007669"/>
    <property type="project" value="UniProtKB-EC"/>
</dbReference>
<comment type="pathway">
    <text evidence="4">Nucleotide-sugar biosynthesis; CMP-3-deoxy-D-manno-octulosonate biosynthesis; CMP-3-deoxy-D-manno-octulosonate from 3-deoxy-D-manno-octulosonate and CTP: step 1/1.</text>
</comment>
<sequence>MIDPRILVLIPARMAATRLPGKPLADIAGLPMIVHVLRRAEAAAIGRVAVATDTDEIASIVTAHGGEAVMTRADHPSGSDRIHEAMQKLDPEGKAEIVINLQGDFPTITPATIREVLPPFDEPAVDIVTLASQIHTEEEDLAPSVVKAIGSPIGPKRLRALYFTRATAPYGNGPRYHHIGLYAYRRAALERFVSLPPSPLERQESLEQLRAVEAGMRIDIMIVDSVPRGVDTPPDLETARSILSKS</sequence>
<dbReference type="PANTHER" id="PTHR42866">
    <property type="entry name" value="3-DEOXY-MANNO-OCTULOSONATE CYTIDYLYLTRANSFERASE"/>
    <property type="match status" value="1"/>
</dbReference>
<dbReference type="InterPro" id="IPR004528">
    <property type="entry name" value="KdsB"/>
</dbReference>
<dbReference type="CDD" id="cd02517">
    <property type="entry name" value="CMP-KDO-Synthetase"/>
    <property type="match status" value="1"/>
</dbReference>
<evidence type="ECO:0000256" key="4">
    <source>
        <dbReference type="HAMAP-Rule" id="MF_00057"/>
    </source>
</evidence>
<comment type="subcellular location">
    <subcellularLocation>
        <location evidence="4">Cytoplasm</location>
    </subcellularLocation>
</comment>
<dbReference type="Pfam" id="PF02348">
    <property type="entry name" value="CTP_transf_3"/>
    <property type="match status" value="1"/>
</dbReference>
<keyword evidence="1 4" id="KW-0808">Transferase</keyword>
<keyword evidence="2 4" id="KW-0548">Nucleotidyltransferase</keyword>
<dbReference type="EC" id="2.7.7.38" evidence="4"/>
<organism evidence="5 6">
    <name type="scientific">Bradyrhizobium agreste</name>
    <dbReference type="NCBI Taxonomy" id="2751811"/>
    <lineage>
        <taxon>Bacteria</taxon>
        <taxon>Pseudomonadati</taxon>
        <taxon>Pseudomonadota</taxon>
        <taxon>Alphaproteobacteria</taxon>
        <taxon>Hyphomicrobiales</taxon>
        <taxon>Nitrobacteraceae</taxon>
        <taxon>Bradyrhizobium</taxon>
    </lineage>
</organism>
<comment type="similarity">
    <text evidence="4">Belongs to the KdsB family.</text>
</comment>
<evidence type="ECO:0000256" key="3">
    <source>
        <dbReference type="ARBA" id="ARBA00022985"/>
    </source>
</evidence>
<dbReference type="InterPro" id="IPR003329">
    <property type="entry name" value="Cytidylyl_trans"/>
</dbReference>
<keyword evidence="6" id="KW-1185">Reference proteome</keyword>
<comment type="caution">
    <text evidence="5">The sequence shown here is derived from an EMBL/GenBank/DDBJ whole genome shotgun (WGS) entry which is preliminary data.</text>
</comment>
<name>A0ABS0PQ20_9BRAD</name>
<dbReference type="Gene3D" id="3.90.550.10">
    <property type="entry name" value="Spore Coat Polysaccharide Biosynthesis Protein SpsA, Chain A"/>
    <property type="match status" value="1"/>
</dbReference>
<dbReference type="InterPro" id="IPR029044">
    <property type="entry name" value="Nucleotide-diphossugar_trans"/>
</dbReference>
<comment type="catalytic activity">
    <reaction evidence="4">
        <text>3-deoxy-alpha-D-manno-oct-2-ulosonate + CTP = CMP-3-deoxy-beta-D-manno-octulosonate + diphosphate</text>
        <dbReference type="Rhea" id="RHEA:23448"/>
        <dbReference type="ChEBI" id="CHEBI:33019"/>
        <dbReference type="ChEBI" id="CHEBI:37563"/>
        <dbReference type="ChEBI" id="CHEBI:85986"/>
        <dbReference type="ChEBI" id="CHEBI:85987"/>
        <dbReference type="EC" id="2.7.7.38"/>
    </reaction>
</comment>
<protein>
    <recommendedName>
        <fullName evidence="4">3-deoxy-manno-octulosonate cytidylyltransferase</fullName>
        <ecNumber evidence="4">2.7.7.38</ecNumber>
    </recommendedName>
    <alternativeName>
        <fullName evidence="4">CMP-2-keto-3-deoxyoctulosonic acid synthase</fullName>
        <shortName evidence="4">CKS</shortName>
        <shortName evidence="4">CMP-KDO synthase</shortName>
    </alternativeName>
</protein>
<keyword evidence="3 4" id="KW-0448">Lipopolysaccharide biosynthesis</keyword>
<keyword evidence="4" id="KW-0963">Cytoplasm</keyword>
<accession>A0ABS0PQ20</accession>
<dbReference type="HAMAP" id="MF_00057">
    <property type="entry name" value="KdsB"/>
    <property type="match status" value="1"/>
</dbReference>
<dbReference type="PANTHER" id="PTHR42866:SF2">
    <property type="entry name" value="3-DEOXY-MANNO-OCTULOSONATE CYTIDYLYLTRANSFERASE, MITOCHONDRIAL"/>
    <property type="match status" value="1"/>
</dbReference>
<dbReference type="NCBIfam" id="NF003952">
    <property type="entry name" value="PRK05450.1-5"/>
    <property type="match status" value="1"/>
</dbReference>
<dbReference type="SUPFAM" id="SSF53448">
    <property type="entry name" value="Nucleotide-diphospho-sugar transferases"/>
    <property type="match status" value="1"/>
</dbReference>
<gene>
    <name evidence="4" type="primary">kdsB</name>
    <name evidence="5" type="ORF">HZZ13_16160</name>
</gene>